<evidence type="ECO:0000313" key="3">
    <source>
        <dbReference type="Proteomes" id="UP000823388"/>
    </source>
</evidence>
<dbReference type="SUPFAM" id="SSF81383">
    <property type="entry name" value="F-box domain"/>
    <property type="match status" value="1"/>
</dbReference>
<protein>
    <recommendedName>
        <fullName evidence="1">F-box domain-containing protein</fullName>
    </recommendedName>
</protein>
<sequence length="292" mass="32728">MARPRTPPELIDDVVGQILLRIPPGESAYLVRASRVCKLWRRILSDPDFTRRYRAFHQTPPLLGFLQNSDCGDRLFYPNMAACPFPQSAFDCSRWLTLDDRRRDTRKLIVWDPITGGREELPEPRIPHGMFRFHSSMMVLCAAAGCHHRNCLGGPFLVVLVYPQGSSVHGCVYSSKARAWGTPVSVNIGNGGYYISASAKRGALVEDNAYFTLHKIASKILKYDLGKNFLSVIDLDLTLEIDTSHSVGVVKSMKVLCLWSVKHYLVGDIMTGIPCFRLTINRNLVGASWKST</sequence>
<dbReference type="InterPro" id="IPR001810">
    <property type="entry name" value="F-box_dom"/>
</dbReference>
<reference evidence="2" key="1">
    <citation type="submission" date="2020-05" db="EMBL/GenBank/DDBJ databases">
        <title>WGS assembly of Panicum virgatum.</title>
        <authorList>
            <person name="Lovell J.T."/>
            <person name="Jenkins J."/>
            <person name="Shu S."/>
            <person name="Juenger T.E."/>
            <person name="Schmutz J."/>
        </authorList>
    </citation>
    <scope>NUCLEOTIDE SEQUENCE</scope>
    <source>
        <strain evidence="2">AP13</strain>
    </source>
</reference>
<dbReference type="Gene3D" id="1.20.1280.50">
    <property type="match status" value="1"/>
</dbReference>
<keyword evidence="3" id="KW-1185">Reference proteome</keyword>
<dbReference type="InterPro" id="IPR036047">
    <property type="entry name" value="F-box-like_dom_sf"/>
</dbReference>
<evidence type="ECO:0000313" key="2">
    <source>
        <dbReference type="EMBL" id="KAG2639648.1"/>
    </source>
</evidence>
<dbReference type="AlphaFoldDB" id="A0A8T0VX42"/>
<dbReference type="PANTHER" id="PTHR32133:SF408">
    <property type="entry name" value="OS07G0120400 PROTEIN"/>
    <property type="match status" value="1"/>
</dbReference>
<dbReference type="Pfam" id="PF00646">
    <property type="entry name" value="F-box"/>
    <property type="match status" value="1"/>
</dbReference>
<organism evidence="2 3">
    <name type="scientific">Panicum virgatum</name>
    <name type="common">Blackwell switchgrass</name>
    <dbReference type="NCBI Taxonomy" id="38727"/>
    <lineage>
        <taxon>Eukaryota</taxon>
        <taxon>Viridiplantae</taxon>
        <taxon>Streptophyta</taxon>
        <taxon>Embryophyta</taxon>
        <taxon>Tracheophyta</taxon>
        <taxon>Spermatophyta</taxon>
        <taxon>Magnoliopsida</taxon>
        <taxon>Liliopsida</taxon>
        <taxon>Poales</taxon>
        <taxon>Poaceae</taxon>
        <taxon>PACMAD clade</taxon>
        <taxon>Panicoideae</taxon>
        <taxon>Panicodae</taxon>
        <taxon>Paniceae</taxon>
        <taxon>Panicinae</taxon>
        <taxon>Panicum</taxon>
        <taxon>Panicum sect. Hiantes</taxon>
    </lineage>
</organism>
<proteinExistence type="predicted"/>
<evidence type="ECO:0000259" key="1">
    <source>
        <dbReference type="Pfam" id="PF00646"/>
    </source>
</evidence>
<dbReference type="EMBL" id="CM029039">
    <property type="protein sequence ID" value="KAG2639648.1"/>
    <property type="molecule type" value="Genomic_DNA"/>
</dbReference>
<feature type="domain" description="F-box" evidence="1">
    <location>
        <begin position="10"/>
        <end position="51"/>
    </location>
</feature>
<name>A0A8T0VX42_PANVG</name>
<gene>
    <name evidence="2" type="ORF">PVAP13_2KG186316</name>
</gene>
<dbReference type="PANTHER" id="PTHR32133">
    <property type="entry name" value="OS07G0120400 PROTEIN"/>
    <property type="match status" value="1"/>
</dbReference>
<comment type="caution">
    <text evidence="2">The sequence shown here is derived from an EMBL/GenBank/DDBJ whole genome shotgun (WGS) entry which is preliminary data.</text>
</comment>
<accession>A0A8T0VX42</accession>
<dbReference type="Proteomes" id="UP000823388">
    <property type="component" value="Chromosome 2K"/>
</dbReference>